<dbReference type="SMART" id="SM00490">
    <property type="entry name" value="HELICc"/>
    <property type="match status" value="1"/>
</dbReference>
<dbReference type="GO" id="GO:0006289">
    <property type="term" value="P:nucleotide-excision repair"/>
    <property type="evidence" value="ECO:0007669"/>
    <property type="project" value="TreeGrafter"/>
</dbReference>
<dbReference type="GO" id="GO:0036297">
    <property type="term" value="P:interstrand cross-link repair"/>
    <property type="evidence" value="ECO:0007669"/>
    <property type="project" value="TreeGrafter"/>
</dbReference>
<dbReference type="Pfam" id="PF00271">
    <property type="entry name" value="Helicase_C"/>
    <property type="match status" value="1"/>
</dbReference>
<dbReference type="GO" id="GO:0043138">
    <property type="term" value="F:3'-5' DNA helicase activity"/>
    <property type="evidence" value="ECO:0007669"/>
    <property type="project" value="TreeGrafter"/>
</dbReference>
<dbReference type="EMBL" id="PVNK01000047">
    <property type="protein sequence ID" value="PRQ04291.1"/>
    <property type="molecule type" value="Genomic_DNA"/>
</dbReference>
<dbReference type="SUPFAM" id="SSF52540">
    <property type="entry name" value="P-loop containing nucleoside triphosphate hydrolases"/>
    <property type="match status" value="1"/>
</dbReference>
<evidence type="ECO:0000259" key="2">
    <source>
        <dbReference type="SMART" id="SM00490"/>
    </source>
</evidence>
<dbReference type="OrthoDB" id="713315at2"/>
<sequence>MHVREHLIQALRAELVGPYDAAGTELLRLAPSRRYLTGFLSPPILEADSAPRRADNDDAAAAALESGRVEAIDGDENFELGSDKESDDSSTPDPEPATRKVFPVSVGISVLLPPGAREVTATLRWGEYRLDTIRTESGELLRLPDDPRDRAKLEGAPVWRRVQVERPAVVVKLDAGLVSRGVPVANGVILQGRVADAGRGDGSQALALFVVNRRSPEGAAHRDEALLFQLEYQLHCELGFLPRPDLTGEGGSDLDDRINDLQYRDEFEYAVGHGVAAQAVAGSLRPELGEPGAPRVTGVEIVWIPQAEFKPVVARTDAPVTVSMKALGLLGDAQAVEAALGGLPAAYEAWIETSLVGAGQGLSPERAETLACLVERARTAARRIRGGIELLARDRQVLKAFAYANRAMFFQAKQRGERAKEPWAQDPKWRLFQLAFVLLCLDDIANPTGHADAPGFRDEVELIFFPTGGGKTEAYLGLIAFTLVLRRLRGQGTAHGGEGVAVLLRYTLRLLTLDQLERASTLICALEMMRCQDRYRAELGERRFEIGLWVGGKASANTLAQFKDQLTAFRAGSGGHPCPLQTCPWCGEKLEPKSLTVESTTTAIERVVVRCHAQGCAFARAPHSRAGLPLQFVDEQLYRELPCFVVATVDKFAMLPWRGDTGLLFGRVTHRDASCYYGPATPASSVPKSAKAIPGLLPPELIVQDELHLISGPLGTMVGLFETAIEELCTREVEGERVRPKIIAATATVRRAQRQVQALYGRRETNLFPPQGVDPFETWFSRVEHDKPGRVYVGVAAAGRSMKRVLLRTYLCVLGAAAWTEKVGGASVEDSDGYFTLAGYFNSLRELGGMRRLVEDDIATRARQQEDGLPLDAAPPHRWVARRTIGLCEELTSRESTARIAATKGRAATAHTEGKGVDVLLASNMISVGVDISRLGVMVVAGQPKTTAEYIQASSRVGRSSKWPGLVVTAYNIYRPRDRSHYEHFVAYHESFYRHVEATSVTPFSAPAIDRGLAALVVALARLLEVDMTASGEAMNAAGLQAVSRRILDAVQGKAANQPAIDAGGEAVGDVFARTVRDRADSLLNCWLSIIDDRKSKLAHLHYSPFDSHRDKGRPLLRTALEVQVADPEVQEMLTPDERRFVAPTSMRDVEPSVHVWRRFKLGAKES</sequence>
<dbReference type="AlphaFoldDB" id="A0A2S9YGX0"/>
<accession>A0A2S9YGX0</accession>
<feature type="domain" description="Helicase C-terminal" evidence="2">
    <location>
        <begin position="885"/>
        <end position="961"/>
    </location>
</feature>
<dbReference type="RefSeq" id="WP_106390372.1">
    <property type="nucleotide sequence ID" value="NZ_PVNK01000047.1"/>
</dbReference>
<evidence type="ECO:0000313" key="4">
    <source>
        <dbReference type="Proteomes" id="UP000237968"/>
    </source>
</evidence>
<comment type="caution">
    <text evidence="3">The sequence shown here is derived from an EMBL/GenBank/DDBJ whole genome shotgun (WGS) entry which is preliminary data.</text>
</comment>
<name>A0A2S9YGX0_9BACT</name>
<keyword evidence="4" id="KW-1185">Reference proteome</keyword>
<dbReference type="Gene3D" id="3.40.50.300">
    <property type="entry name" value="P-loop containing nucleotide triphosphate hydrolases"/>
    <property type="match status" value="1"/>
</dbReference>
<dbReference type="NCBIfam" id="NF038325">
    <property type="entry name" value="DISARM_DrmAS"/>
    <property type="match status" value="1"/>
</dbReference>
<reference evidence="3 4" key="1">
    <citation type="submission" date="2018-03" db="EMBL/GenBank/DDBJ databases">
        <title>Draft Genome Sequences of the Obligatory Marine Myxobacteria Enhygromyxa salina SWB005.</title>
        <authorList>
            <person name="Poehlein A."/>
            <person name="Moghaddam J.A."/>
            <person name="Harms H."/>
            <person name="Alanjari M."/>
            <person name="Koenig G.M."/>
            <person name="Daniel R."/>
            <person name="Schaeberle T.F."/>
        </authorList>
    </citation>
    <scope>NUCLEOTIDE SEQUENCE [LARGE SCALE GENOMIC DNA]</scope>
    <source>
        <strain evidence="3 4">SWB005</strain>
    </source>
</reference>
<organism evidence="3 4">
    <name type="scientific">Enhygromyxa salina</name>
    <dbReference type="NCBI Taxonomy" id="215803"/>
    <lineage>
        <taxon>Bacteria</taxon>
        <taxon>Pseudomonadati</taxon>
        <taxon>Myxococcota</taxon>
        <taxon>Polyangia</taxon>
        <taxon>Nannocystales</taxon>
        <taxon>Nannocystaceae</taxon>
        <taxon>Enhygromyxa</taxon>
    </lineage>
</organism>
<dbReference type="InterPro" id="IPR027417">
    <property type="entry name" value="P-loop_NTPase"/>
</dbReference>
<protein>
    <recommendedName>
        <fullName evidence="2">Helicase C-terminal domain-containing protein</fullName>
    </recommendedName>
</protein>
<dbReference type="CDD" id="cd18785">
    <property type="entry name" value="SF2_C"/>
    <property type="match status" value="1"/>
</dbReference>
<dbReference type="PANTHER" id="PTHR47957:SF3">
    <property type="entry name" value="ATP-DEPENDENT HELICASE HRQ1"/>
    <property type="match status" value="1"/>
</dbReference>
<evidence type="ECO:0000256" key="1">
    <source>
        <dbReference type="SAM" id="MobiDB-lite"/>
    </source>
</evidence>
<proteinExistence type="predicted"/>
<dbReference type="InterPro" id="IPR001650">
    <property type="entry name" value="Helicase_C-like"/>
</dbReference>
<dbReference type="Proteomes" id="UP000237968">
    <property type="component" value="Unassembled WGS sequence"/>
</dbReference>
<evidence type="ECO:0000313" key="3">
    <source>
        <dbReference type="EMBL" id="PRQ04291.1"/>
    </source>
</evidence>
<gene>
    <name evidence="3" type="ORF">ENSA5_09400</name>
</gene>
<dbReference type="PANTHER" id="PTHR47957">
    <property type="entry name" value="ATP-DEPENDENT HELICASE HRQ1"/>
    <property type="match status" value="1"/>
</dbReference>
<feature type="region of interest" description="Disordered" evidence="1">
    <location>
        <begin position="73"/>
        <end position="99"/>
    </location>
</feature>